<feature type="chain" id="PRO_5002128947" description="Fimbrial protein" evidence="1">
    <location>
        <begin position="26"/>
        <end position="62"/>
    </location>
</feature>
<keyword evidence="1" id="KW-0732">Signal</keyword>
<organism evidence="2 3">
    <name type="scientific">Capnocytophaga canimorsus</name>
    <dbReference type="NCBI Taxonomy" id="28188"/>
    <lineage>
        <taxon>Bacteria</taxon>
        <taxon>Pseudomonadati</taxon>
        <taxon>Bacteroidota</taxon>
        <taxon>Flavobacteriia</taxon>
        <taxon>Flavobacteriales</taxon>
        <taxon>Flavobacteriaceae</taxon>
        <taxon>Capnocytophaga</taxon>
    </lineage>
</organism>
<gene>
    <name evidence="2" type="ORF">CCAN12_670047</name>
</gene>
<evidence type="ECO:0000256" key="1">
    <source>
        <dbReference type="SAM" id="SignalP"/>
    </source>
</evidence>
<feature type="signal peptide" evidence="1">
    <location>
        <begin position="1"/>
        <end position="25"/>
    </location>
</feature>
<evidence type="ECO:0000313" key="3">
    <source>
        <dbReference type="Proteomes" id="UP000044026"/>
    </source>
</evidence>
<proteinExistence type="predicted"/>
<evidence type="ECO:0008006" key="4">
    <source>
        <dbReference type="Google" id="ProtNLM"/>
    </source>
</evidence>
<evidence type="ECO:0000313" key="2">
    <source>
        <dbReference type="EMBL" id="CEN36748.1"/>
    </source>
</evidence>
<protein>
    <recommendedName>
        <fullName evidence="4">Fimbrial protein</fullName>
    </recommendedName>
</protein>
<dbReference type="EMBL" id="CDOE01000064">
    <property type="protein sequence ID" value="CEN36748.1"/>
    <property type="molecule type" value="Genomic_DNA"/>
</dbReference>
<accession>A0A0B7HGU4</accession>
<dbReference type="AlphaFoldDB" id="A0A0B7HGU4"/>
<reference evidence="2 3" key="1">
    <citation type="submission" date="2015-01" db="EMBL/GenBank/DDBJ databases">
        <authorList>
            <person name="Xiang T."/>
            <person name="Song Y."/>
            <person name="Huang L."/>
            <person name="Wang B."/>
            <person name="Wu P."/>
        </authorList>
    </citation>
    <scope>NUCLEOTIDE SEQUENCE [LARGE SCALE GENOMIC DNA]</scope>
    <source>
        <strain evidence="2 3">Cc12</strain>
    </source>
</reference>
<sequence length="62" mass="6649">MHHLKRVLFCVFFLSSVFGVGFSYAQCGGGTQVGNVVTPIWGTQNGDGVPIPDLPSGRYAFD</sequence>
<name>A0A0B7HGU4_9FLAO</name>
<dbReference type="Proteomes" id="UP000044026">
    <property type="component" value="Unassembled WGS sequence"/>
</dbReference>